<protein>
    <submittedName>
        <fullName evidence="2">Uncharacterized protein</fullName>
    </submittedName>
</protein>
<comment type="caution">
    <text evidence="2">The sequence shown here is derived from an EMBL/GenBank/DDBJ whole genome shotgun (WGS) entry which is preliminary data.</text>
</comment>
<evidence type="ECO:0000313" key="2">
    <source>
        <dbReference type="EMBL" id="KAL0918664.1"/>
    </source>
</evidence>
<evidence type="ECO:0000256" key="1">
    <source>
        <dbReference type="SAM" id="MobiDB-lite"/>
    </source>
</evidence>
<keyword evidence="3" id="KW-1185">Reference proteome</keyword>
<feature type="region of interest" description="Disordered" evidence="1">
    <location>
        <begin position="95"/>
        <end position="116"/>
    </location>
</feature>
<gene>
    <name evidence="2" type="ORF">M5K25_010688</name>
</gene>
<dbReference type="Proteomes" id="UP001552299">
    <property type="component" value="Unassembled WGS sequence"/>
</dbReference>
<accession>A0ABD0V091</accession>
<dbReference type="EMBL" id="JANQDX010000009">
    <property type="protein sequence ID" value="KAL0918664.1"/>
    <property type="molecule type" value="Genomic_DNA"/>
</dbReference>
<dbReference type="AlphaFoldDB" id="A0ABD0V091"/>
<evidence type="ECO:0000313" key="3">
    <source>
        <dbReference type="Proteomes" id="UP001552299"/>
    </source>
</evidence>
<proteinExistence type="predicted"/>
<name>A0ABD0V091_DENTH</name>
<sequence>MRTPRGIISTSNHPNLLLPSTWHRATCESISAARFWPRRAGTSFDCAATRMVTRWSEKSPGLKVLWLWTLGTAAILMTNVVRTTLRDMEKSLNKEDAIQSEAAGHPAPIDEVLKEE</sequence>
<organism evidence="2 3">
    <name type="scientific">Dendrobium thyrsiflorum</name>
    <name type="common">Pinecone-like raceme dendrobium</name>
    <name type="synonym">Orchid</name>
    <dbReference type="NCBI Taxonomy" id="117978"/>
    <lineage>
        <taxon>Eukaryota</taxon>
        <taxon>Viridiplantae</taxon>
        <taxon>Streptophyta</taxon>
        <taxon>Embryophyta</taxon>
        <taxon>Tracheophyta</taxon>
        <taxon>Spermatophyta</taxon>
        <taxon>Magnoliopsida</taxon>
        <taxon>Liliopsida</taxon>
        <taxon>Asparagales</taxon>
        <taxon>Orchidaceae</taxon>
        <taxon>Epidendroideae</taxon>
        <taxon>Malaxideae</taxon>
        <taxon>Dendrobiinae</taxon>
        <taxon>Dendrobium</taxon>
    </lineage>
</organism>
<reference evidence="2 3" key="1">
    <citation type="journal article" date="2024" name="Plant Biotechnol. J.">
        <title>Dendrobium thyrsiflorum genome and its molecular insights into genes involved in important horticultural traits.</title>
        <authorList>
            <person name="Chen B."/>
            <person name="Wang J.Y."/>
            <person name="Zheng P.J."/>
            <person name="Li K.L."/>
            <person name="Liang Y.M."/>
            <person name="Chen X.F."/>
            <person name="Zhang C."/>
            <person name="Zhao X."/>
            <person name="He X."/>
            <person name="Zhang G.Q."/>
            <person name="Liu Z.J."/>
            <person name="Xu Q."/>
        </authorList>
    </citation>
    <scope>NUCLEOTIDE SEQUENCE [LARGE SCALE GENOMIC DNA]</scope>
    <source>
        <strain evidence="2">GZMU011</strain>
    </source>
</reference>